<evidence type="ECO:0000256" key="1">
    <source>
        <dbReference type="ARBA" id="ARBA00006484"/>
    </source>
</evidence>
<comment type="caution">
    <text evidence="4">The sequence shown here is derived from an EMBL/GenBank/DDBJ whole genome shotgun (WGS) entry which is preliminary data.</text>
</comment>
<gene>
    <name evidence="4" type="ORF">SLS53_008337</name>
</gene>
<protein>
    <submittedName>
        <fullName evidence="4">Uncharacterized protein</fullName>
    </submittedName>
</protein>
<dbReference type="PANTHER" id="PTHR43899:SF13">
    <property type="entry name" value="RH59310P"/>
    <property type="match status" value="1"/>
</dbReference>
<keyword evidence="2" id="KW-0560">Oxidoreductase</keyword>
<feature type="transmembrane region" description="Helical" evidence="3">
    <location>
        <begin position="29"/>
        <end position="53"/>
    </location>
</feature>
<sequence length="363" mass="39643">MGVDHRNLPFPFPIPFPLDIQRAGLLPTVIYIFGILSSLSIIFKAAAFLLLYLKSSRLHRYLHHDTAGQPAWALVTGASDGIGKHLSHELASHGFNVVLHGRNSTKLAAVKDELARAFPAREFRSLIADATAIRCHDCRDRDRDHDRNSDFTPAKTVPVDFEALAASLADVNLTVLINNAGGGVKDPTYEFLQDVTEARILNNVNLNAIFPLLLQSKLLPQLLRNSPSLCVNIGSLADNGLPMLAAYASAKTFIGTASRTIPHELALQGRTGDVEVLFVRVGETTGVSDNHQPVSFFMPDSRTIARAVLARVGCGRPAVVGYLPHALQQVAVELAPGFVRERVVQRAIRTRWGEEQKGNKKSE</sequence>
<dbReference type="PANTHER" id="PTHR43899">
    <property type="entry name" value="RH59310P"/>
    <property type="match status" value="1"/>
</dbReference>
<organism evidence="4 5">
    <name type="scientific">Cytospora paraplurivora</name>
    <dbReference type="NCBI Taxonomy" id="2898453"/>
    <lineage>
        <taxon>Eukaryota</taxon>
        <taxon>Fungi</taxon>
        <taxon>Dikarya</taxon>
        <taxon>Ascomycota</taxon>
        <taxon>Pezizomycotina</taxon>
        <taxon>Sordariomycetes</taxon>
        <taxon>Sordariomycetidae</taxon>
        <taxon>Diaporthales</taxon>
        <taxon>Cytosporaceae</taxon>
        <taxon>Cytospora</taxon>
    </lineage>
</organism>
<dbReference type="InterPro" id="IPR002347">
    <property type="entry name" value="SDR_fam"/>
</dbReference>
<dbReference type="InterPro" id="IPR051019">
    <property type="entry name" value="VLCFA-Steroid_DH"/>
</dbReference>
<keyword evidence="3" id="KW-0472">Membrane</keyword>
<keyword evidence="5" id="KW-1185">Reference proteome</keyword>
<dbReference type="Proteomes" id="UP001320245">
    <property type="component" value="Unassembled WGS sequence"/>
</dbReference>
<name>A0AAN9YD27_9PEZI</name>
<evidence type="ECO:0000256" key="2">
    <source>
        <dbReference type="ARBA" id="ARBA00023002"/>
    </source>
</evidence>
<dbReference type="AlphaFoldDB" id="A0AAN9YD27"/>
<proteinExistence type="inferred from homology"/>
<evidence type="ECO:0000313" key="5">
    <source>
        <dbReference type="Proteomes" id="UP001320245"/>
    </source>
</evidence>
<comment type="similarity">
    <text evidence="1">Belongs to the short-chain dehydrogenases/reductases (SDR) family.</text>
</comment>
<dbReference type="Gene3D" id="3.40.50.720">
    <property type="entry name" value="NAD(P)-binding Rossmann-like Domain"/>
    <property type="match status" value="1"/>
</dbReference>
<dbReference type="GO" id="GO:0016491">
    <property type="term" value="F:oxidoreductase activity"/>
    <property type="evidence" value="ECO:0007669"/>
    <property type="project" value="UniProtKB-KW"/>
</dbReference>
<dbReference type="Pfam" id="PF00106">
    <property type="entry name" value="adh_short"/>
    <property type="match status" value="2"/>
</dbReference>
<evidence type="ECO:0000256" key="3">
    <source>
        <dbReference type="SAM" id="Phobius"/>
    </source>
</evidence>
<reference evidence="4 5" key="1">
    <citation type="journal article" date="2023" name="PLoS ONE">
        <title>Cytospora paraplurivora sp. nov. isolated from orchards with fruit tree decline syndrome in Ontario, Canada.</title>
        <authorList>
            <person name="Ilyukhin E."/>
            <person name="Nguyen H.D.T."/>
            <person name="Castle A.J."/>
            <person name="Ellouze W."/>
        </authorList>
    </citation>
    <scope>NUCLEOTIDE SEQUENCE [LARGE SCALE GENOMIC DNA]</scope>
    <source>
        <strain evidence="4 5">FDS-564</strain>
    </source>
</reference>
<dbReference type="InterPro" id="IPR036291">
    <property type="entry name" value="NAD(P)-bd_dom_sf"/>
</dbReference>
<keyword evidence="3" id="KW-0812">Transmembrane</keyword>
<dbReference type="EMBL" id="JAJSPL020000049">
    <property type="protein sequence ID" value="KAK7733008.1"/>
    <property type="molecule type" value="Genomic_DNA"/>
</dbReference>
<evidence type="ECO:0000313" key="4">
    <source>
        <dbReference type="EMBL" id="KAK7733008.1"/>
    </source>
</evidence>
<dbReference type="PRINTS" id="PR00081">
    <property type="entry name" value="GDHRDH"/>
</dbReference>
<dbReference type="SUPFAM" id="SSF51735">
    <property type="entry name" value="NAD(P)-binding Rossmann-fold domains"/>
    <property type="match status" value="1"/>
</dbReference>
<accession>A0AAN9YD27</accession>
<keyword evidence="3" id="KW-1133">Transmembrane helix</keyword>
<dbReference type="GO" id="GO:0005783">
    <property type="term" value="C:endoplasmic reticulum"/>
    <property type="evidence" value="ECO:0007669"/>
    <property type="project" value="TreeGrafter"/>
</dbReference>